<dbReference type="SUPFAM" id="SSF53448">
    <property type="entry name" value="Nucleotide-diphospho-sugar transferases"/>
    <property type="match status" value="1"/>
</dbReference>
<keyword evidence="12" id="KW-0961">Cell wall biogenesis/degradation</keyword>
<organism evidence="17">
    <name type="scientific">hydrothermal vent metagenome</name>
    <dbReference type="NCBI Taxonomy" id="652676"/>
    <lineage>
        <taxon>unclassified sequences</taxon>
        <taxon>metagenomes</taxon>
        <taxon>ecological metagenomes</taxon>
    </lineage>
</organism>
<keyword evidence="8" id="KW-0133">Cell shape</keyword>
<keyword evidence="5" id="KW-0479">Metal-binding</keyword>
<evidence type="ECO:0000256" key="8">
    <source>
        <dbReference type="ARBA" id="ARBA00022960"/>
    </source>
</evidence>
<evidence type="ECO:0000256" key="10">
    <source>
        <dbReference type="ARBA" id="ARBA00023268"/>
    </source>
</evidence>
<evidence type="ECO:0000259" key="15">
    <source>
        <dbReference type="Pfam" id="PF12804"/>
    </source>
</evidence>
<feature type="domain" description="MobA-like NTP transferase" evidence="15">
    <location>
        <begin position="9"/>
        <end position="129"/>
    </location>
</feature>
<protein>
    <submittedName>
        <fullName evidence="17">N-acetylglucosamine-1-phosphate uridyltransferase / Glucosamine-1-phosphate N-acetyltransferase</fullName>
        <ecNumber evidence="17">2.3.1.157</ecNumber>
        <ecNumber evidence="17">2.7.7.23</ecNumber>
    </submittedName>
</protein>
<dbReference type="CDD" id="cd02540">
    <property type="entry name" value="GT2_GlmU_N_bac"/>
    <property type="match status" value="1"/>
</dbReference>
<accession>A0A3B0ZWQ5</accession>
<dbReference type="GO" id="GO:0003977">
    <property type="term" value="F:UDP-N-acetylglucosamine diphosphorylase activity"/>
    <property type="evidence" value="ECO:0007669"/>
    <property type="project" value="UniProtKB-EC"/>
</dbReference>
<evidence type="ECO:0000256" key="11">
    <source>
        <dbReference type="ARBA" id="ARBA00023315"/>
    </source>
</evidence>
<comment type="cofactor">
    <cofactor evidence="1">
        <name>Mg(2+)</name>
        <dbReference type="ChEBI" id="CHEBI:18420"/>
    </cofactor>
</comment>
<keyword evidence="6" id="KW-0677">Repeat</keyword>
<evidence type="ECO:0000256" key="5">
    <source>
        <dbReference type="ARBA" id="ARBA00022723"/>
    </source>
</evidence>
<comment type="catalytic activity">
    <reaction evidence="13">
        <text>alpha-D-glucosamine 1-phosphate + acetyl-CoA = N-acetyl-alpha-D-glucosamine 1-phosphate + CoA + H(+)</text>
        <dbReference type="Rhea" id="RHEA:13725"/>
        <dbReference type="ChEBI" id="CHEBI:15378"/>
        <dbReference type="ChEBI" id="CHEBI:57287"/>
        <dbReference type="ChEBI" id="CHEBI:57288"/>
        <dbReference type="ChEBI" id="CHEBI:57776"/>
        <dbReference type="ChEBI" id="CHEBI:58516"/>
        <dbReference type="EC" id="2.3.1.157"/>
    </reaction>
</comment>
<dbReference type="AlphaFoldDB" id="A0A3B0ZWQ5"/>
<dbReference type="EC" id="2.3.1.157" evidence="17"/>
<reference evidence="17" key="1">
    <citation type="submission" date="2018-06" db="EMBL/GenBank/DDBJ databases">
        <authorList>
            <person name="Zhirakovskaya E."/>
        </authorList>
    </citation>
    <scope>NUCLEOTIDE SEQUENCE</scope>
</reference>
<evidence type="ECO:0000256" key="7">
    <source>
        <dbReference type="ARBA" id="ARBA00022842"/>
    </source>
</evidence>
<keyword evidence="9" id="KW-0573">Peptidoglycan synthesis</keyword>
<evidence type="ECO:0000256" key="4">
    <source>
        <dbReference type="ARBA" id="ARBA00022695"/>
    </source>
</evidence>
<dbReference type="GO" id="GO:0000902">
    <property type="term" value="P:cell morphogenesis"/>
    <property type="evidence" value="ECO:0007669"/>
    <property type="project" value="InterPro"/>
</dbReference>
<dbReference type="Pfam" id="PF12804">
    <property type="entry name" value="NTP_transf_3"/>
    <property type="match status" value="1"/>
</dbReference>
<dbReference type="GO" id="GO:0009252">
    <property type="term" value="P:peptidoglycan biosynthetic process"/>
    <property type="evidence" value="ECO:0007669"/>
    <property type="project" value="UniProtKB-KW"/>
</dbReference>
<keyword evidence="10" id="KW-0511">Multifunctional enzyme</keyword>
<dbReference type="PANTHER" id="PTHR43584:SF3">
    <property type="entry name" value="BIFUNCTIONAL PROTEIN GLMU"/>
    <property type="match status" value="1"/>
</dbReference>
<dbReference type="GO" id="GO:0006048">
    <property type="term" value="P:UDP-N-acetylglucosamine biosynthetic process"/>
    <property type="evidence" value="ECO:0007669"/>
    <property type="project" value="InterPro"/>
</dbReference>
<dbReference type="Gene3D" id="2.160.10.10">
    <property type="entry name" value="Hexapeptide repeat proteins"/>
    <property type="match status" value="1"/>
</dbReference>
<evidence type="ECO:0000256" key="12">
    <source>
        <dbReference type="ARBA" id="ARBA00023316"/>
    </source>
</evidence>
<dbReference type="Gene3D" id="3.90.550.10">
    <property type="entry name" value="Spore Coat Polysaccharide Biosynthesis Protein SpsA, Chain A"/>
    <property type="match status" value="1"/>
</dbReference>
<evidence type="ECO:0000256" key="6">
    <source>
        <dbReference type="ARBA" id="ARBA00022737"/>
    </source>
</evidence>
<dbReference type="GO" id="GO:0008360">
    <property type="term" value="P:regulation of cell shape"/>
    <property type="evidence" value="ECO:0007669"/>
    <property type="project" value="UniProtKB-KW"/>
</dbReference>
<feature type="domain" description="Mannose-1-phosphate guanyltransferase C-terminal" evidence="16">
    <location>
        <begin position="266"/>
        <end position="335"/>
    </location>
</feature>
<dbReference type="EC" id="2.7.7.23" evidence="17"/>
<comment type="catalytic activity">
    <reaction evidence="14">
        <text>N-acetyl-alpha-D-glucosamine 1-phosphate + UTP + H(+) = UDP-N-acetyl-alpha-D-glucosamine + diphosphate</text>
        <dbReference type="Rhea" id="RHEA:13509"/>
        <dbReference type="ChEBI" id="CHEBI:15378"/>
        <dbReference type="ChEBI" id="CHEBI:33019"/>
        <dbReference type="ChEBI" id="CHEBI:46398"/>
        <dbReference type="ChEBI" id="CHEBI:57705"/>
        <dbReference type="ChEBI" id="CHEBI:57776"/>
        <dbReference type="EC" id="2.7.7.23"/>
    </reaction>
</comment>
<dbReference type="InterPro" id="IPR056729">
    <property type="entry name" value="GMPPB_C"/>
</dbReference>
<keyword evidence="7" id="KW-0460">Magnesium</keyword>
<dbReference type="CDD" id="cd03353">
    <property type="entry name" value="LbH_GlmU_C"/>
    <property type="match status" value="1"/>
</dbReference>
<dbReference type="InterPro" id="IPR029044">
    <property type="entry name" value="Nucleotide-diphossugar_trans"/>
</dbReference>
<dbReference type="GO" id="GO:0005737">
    <property type="term" value="C:cytoplasm"/>
    <property type="evidence" value="ECO:0007669"/>
    <property type="project" value="UniProtKB-SubCell"/>
</dbReference>
<dbReference type="InterPro" id="IPR050065">
    <property type="entry name" value="GlmU-like"/>
</dbReference>
<name>A0A3B0ZWQ5_9ZZZZ</name>
<dbReference type="InterPro" id="IPR038009">
    <property type="entry name" value="GlmU_C_LbH"/>
</dbReference>
<gene>
    <name evidence="17" type="ORF">MNBD_GAMMA21-1351</name>
</gene>
<proteinExistence type="inferred from homology"/>
<evidence type="ECO:0000313" key="17">
    <source>
        <dbReference type="EMBL" id="VAW96221.1"/>
    </source>
</evidence>
<evidence type="ECO:0000256" key="14">
    <source>
        <dbReference type="ARBA" id="ARBA00048493"/>
    </source>
</evidence>
<keyword evidence="4 17" id="KW-0548">Nucleotidyltransferase</keyword>
<keyword evidence="3 17" id="KW-0808">Transferase</keyword>
<keyword evidence="11 17" id="KW-0012">Acyltransferase</keyword>
<dbReference type="InterPro" id="IPR011004">
    <property type="entry name" value="Trimer_LpxA-like_sf"/>
</dbReference>
<evidence type="ECO:0000256" key="3">
    <source>
        <dbReference type="ARBA" id="ARBA00022679"/>
    </source>
</evidence>
<dbReference type="InterPro" id="IPR025877">
    <property type="entry name" value="MobA-like_NTP_Trfase"/>
</dbReference>
<sequence>MTEQAQVSVIILAAGQGTRMKSKMPKVLHPIGGKPLLAHVINTAKDLHAQQTVVVYGHGGELVKDTLSDEPVTWVEQKEQLGTGHAVDQATPKINDDHIILVLYGDVPLIKASTLSELISKTAGNALAILTVVLDEPQGYGRIVRDTSGAIQRIVEQKDASEGELTINEINTGILAVQGKLLKSWLSKLENNNAQGEYYLTDIIAMAVADGVTVNAAQPAGEDEVLGVNSRSQLAYLERSYQRDQAELLMAQGVTVIDPSRLEVRGAVKTGKDVTLDVNVVLEGHVEIADDVYIGPNCIIRDSVIGAGVQIQAMCVIDNAMVGEKCLIGPYSRLRPGAELKGGNHIGNFVEVKNSVIGQGSKVNHLTYIGDTDMGAGVNIGAGTITANYDGANKHRTAIGDNASTGSNSVLVAPVCLGEKATLGAGTVLTKDAPNGKLTVARTRQITIDGWHRPVKKK</sequence>
<evidence type="ECO:0000256" key="9">
    <source>
        <dbReference type="ARBA" id="ARBA00022984"/>
    </source>
</evidence>
<evidence type="ECO:0000259" key="16">
    <source>
        <dbReference type="Pfam" id="PF25087"/>
    </source>
</evidence>
<dbReference type="InterPro" id="IPR005882">
    <property type="entry name" value="Bifunctional_GlmU"/>
</dbReference>
<evidence type="ECO:0000256" key="1">
    <source>
        <dbReference type="ARBA" id="ARBA00001946"/>
    </source>
</evidence>
<evidence type="ECO:0000256" key="2">
    <source>
        <dbReference type="ARBA" id="ARBA00022490"/>
    </source>
</evidence>
<dbReference type="GO" id="GO:0071555">
    <property type="term" value="P:cell wall organization"/>
    <property type="evidence" value="ECO:0007669"/>
    <property type="project" value="UniProtKB-KW"/>
</dbReference>
<dbReference type="Pfam" id="PF25087">
    <property type="entry name" value="GMPPB_C"/>
    <property type="match status" value="1"/>
</dbReference>
<keyword evidence="2" id="KW-0963">Cytoplasm</keyword>
<dbReference type="GO" id="GO:0019134">
    <property type="term" value="F:glucosamine-1-phosphate N-acetyltransferase activity"/>
    <property type="evidence" value="ECO:0007669"/>
    <property type="project" value="UniProtKB-EC"/>
</dbReference>
<evidence type="ECO:0000256" key="13">
    <source>
        <dbReference type="ARBA" id="ARBA00048247"/>
    </source>
</evidence>
<dbReference type="GO" id="GO:0000287">
    <property type="term" value="F:magnesium ion binding"/>
    <property type="evidence" value="ECO:0007669"/>
    <property type="project" value="InterPro"/>
</dbReference>
<dbReference type="NCBIfam" id="TIGR01173">
    <property type="entry name" value="glmU"/>
    <property type="match status" value="1"/>
</dbReference>
<dbReference type="SUPFAM" id="SSF51161">
    <property type="entry name" value="Trimeric LpxA-like enzymes"/>
    <property type="match status" value="1"/>
</dbReference>
<dbReference type="EMBL" id="UOFR01000037">
    <property type="protein sequence ID" value="VAW96221.1"/>
    <property type="molecule type" value="Genomic_DNA"/>
</dbReference>
<dbReference type="HAMAP" id="MF_01631">
    <property type="entry name" value="GlmU"/>
    <property type="match status" value="1"/>
</dbReference>
<dbReference type="PANTHER" id="PTHR43584">
    <property type="entry name" value="NUCLEOTIDYL TRANSFERASE"/>
    <property type="match status" value="1"/>
</dbReference>